<dbReference type="eggNOG" id="KOG3975">
    <property type="taxonomic scope" value="Eukaryota"/>
</dbReference>
<sequence>MPPAPLESRLSANIFLHVPPLPPRQSLLRSTSTGKKEEAEERERDREKGKKKSRRTLVFFIPGNPGLVGYYHPFLALVARGLRGAEPESGHQDGDGNQDGERGERRAAAVVVAGMSLGGFDVDEESPRSRNNDDGDNNNDNNKRKNGEEEQEEEGAGDDYEWNEDDGREEEGTVISTSLGCQCSMLAEDRELLHPPSFRFRSRHGQRHEDRGNADRKDNGRTVGEQRKIYPLREQIELSYARVEYLVQRMQEERSLVGNISEQEEPVEVVLMGHSVGAYIALELVRLWHERHHHQQQQQSPPPPPPLGPSRSADFDGKDDDDDNNTSSSILDLPQTRNGPLSSPSWSISTCILLTPTIQDIHLSPSGRIATPPLRYLPFLPSLAHMLLHAILLRLLPLAWFSWLVSGATGMEKGSHGFETTMAFLRSKRGVKQALFMARGEMNEIRRDKWGEEVWGASHSGAWTAKDGHGSSAKSPRLFFWFAKKDHWIADVTKEAIFESRAADVGVQREHVTGPQSSSEFVETEEVEFTGQDKDSKKMTGAATMRILETEAMVHAWCLNQSEYVARRVSGWLMELLDQDNRLL</sequence>
<feature type="region of interest" description="Disordered" evidence="2">
    <location>
        <begin position="291"/>
        <end position="343"/>
    </location>
</feature>
<dbReference type="STRING" id="1182543.W9WVH5"/>
<dbReference type="HOGENOM" id="CLU_018394_3_1_1"/>
<dbReference type="GO" id="GO:0016298">
    <property type="term" value="F:lipase activity"/>
    <property type="evidence" value="ECO:0007669"/>
    <property type="project" value="InterPro"/>
</dbReference>
<dbReference type="GeneID" id="19189427"/>
<dbReference type="Proteomes" id="UP000019471">
    <property type="component" value="Unassembled WGS sequence"/>
</dbReference>
<feature type="compositionally biased region" description="Basic and acidic residues" evidence="2">
    <location>
        <begin position="207"/>
        <end position="225"/>
    </location>
</feature>
<dbReference type="GO" id="GO:0005811">
    <property type="term" value="C:lipid droplet"/>
    <property type="evidence" value="ECO:0007669"/>
    <property type="project" value="InterPro"/>
</dbReference>
<proteinExistence type="predicted"/>
<dbReference type="EMBL" id="AMGX01000006">
    <property type="protein sequence ID" value="EXJ72202.1"/>
    <property type="molecule type" value="Genomic_DNA"/>
</dbReference>
<keyword evidence="1" id="KW-0378">Hydrolase</keyword>
<dbReference type="RefSeq" id="XP_007743500.1">
    <property type="nucleotide sequence ID" value="XM_007745310.1"/>
</dbReference>
<feature type="compositionally biased region" description="Basic and acidic residues" evidence="2">
    <location>
        <begin position="34"/>
        <end position="48"/>
    </location>
</feature>
<feature type="region of interest" description="Disordered" evidence="2">
    <location>
        <begin position="194"/>
        <end position="225"/>
    </location>
</feature>
<dbReference type="AlphaFoldDB" id="W9WVH5"/>
<gene>
    <name evidence="3" type="ORF">A1O5_04706</name>
</gene>
<keyword evidence="4" id="KW-1185">Reference proteome</keyword>
<evidence type="ECO:0000256" key="1">
    <source>
        <dbReference type="ARBA" id="ARBA00022801"/>
    </source>
</evidence>
<comment type="caution">
    <text evidence="3">The sequence shown here is derived from an EMBL/GenBank/DDBJ whole genome shotgun (WGS) entry which is preliminary data.</text>
</comment>
<feature type="compositionally biased region" description="Acidic residues" evidence="2">
    <location>
        <begin position="149"/>
        <end position="169"/>
    </location>
</feature>
<feature type="region of interest" description="Disordered" evidence="2">
    <location>
        <begin position="17"/>
        <end position="53"/>
    </location>
</feature>
<dbReference type="Pfam" id="PF10230">
    <property type="entry name" value="LIDHydrolase"/>
    <property type="match status" value="2"/>
</dbReference>
<evidence type="ECO:0000256" key="2">
    <source>
        <dbReference type="SAM" id="MobiDB-lite"/>
    </source>
</evidence>
<evidence type="ECO:0000313" key="3">
    <source>
        <dbReference type="EMBL" id="EXJ72202.1"/>
    </source>
</evidence>
<reference evidence="3 4" key="1">
    <citation type="submission" date="2013-03" db="EMBL/GenBank/DDBJ databases">
        <title>The Genome Sequence of Cladophialophora psammophila CBS 110553.</title>
        <authorList>
            <consortium name="The Broad Institute Genomics Platform"/>
            <person name="Cuomo C."/>
            <person name="de Hoog S."/>
            <person name="Gorbushina A."/>
            <person name="Walker B."/>
            <person name="Young S.K."/>
            <person name="Zeng Q."/>
            <person name="Gargeya S."/>
            <person name="Fitzgerald M."/>
            <person name="Haas B."/>
            <person name="Abouelleil A."/>
            <person name="Allen A.W."/>
            <person name="Alvarado L."/>
            <person name="Arachchi H.M."/>
            <person name="Berlin A.M."/>
            <person name="Chapman S.B."/>
            <person name="Gainer-Dewar J."/>
            <person name="Goldberg J."/>
            <person name="Griggs A."/>
            <person name="Gujja S."/>
            <person name="Hansen M."/>
            <person name="Howarth C."/>
            <person name="Imamovic A."/>
            <person name="Ireland A."/>
            <person name="Larimer J."/>
            <person name="McCowan C."/>
            <person name="Murphy C."/>
            <person name="Pearson M."/>
            <person name="Poon T.W."/>
            <person name="Priest M."/>
            <person name="Roberts A."/>
            <person name="Saif S."/>
            <person name="Shea T."/>
            <person name="Sisk P."/>
            <person name="Sykes S."/>
            <person name="Wortman J."/>
            <person name="Nusbaum C."/>
            <person name="Birren B."/>
        </authorList>
    </citation>
    <scope>NUCLEOTIDE SEQUENCE [LARGE SCALE GENOMIC DNA]</scope>
    <source>
        <strain evidence="3 4">CBS 110553</strain>
    </source>
</reference>
<protein>
    <submittedName>
        <fullName evidence="3">Uncharacterized protein</fullName>
    </submittedName>
</protein>
<organism evidence="3 4">
    <name type="scientific">Cladophialophora psammophila CBS 110553</name>
    <dbReference type="NCBI Taxonomy" id="1182543"/>
    <lineage>
        <taxon>Eukaryota</taxon>
        <taxon>Fungi</taxon>
        <taxon>Dikarya</taxon>
        <taxon>Ascomycota</taxon>
        <taxon>Pezizomycotina</taxon>
        <taxon>Eurotiomycetes</taxon>
        <taxon>Chaetothyriomycetidae</taxon>
        <taxon>Chaetothyriales</taxon>
        <taxon>Herpotrichiellaceae</taxon>
        <taxon>Cladophialophora</taxon>
    </lineage>
</organism>
<dbReference type="InterPro" id="IPR019363">
    <property type="entry name" value="LDAH"/>
</dbReference>
<dbReference type="PANTHER" id="PTHR13390">
    <property type="entry name" value="LIPASE"/>
    <property type="match status" value="1"/>
</dbReference>
<feature type="region of interest" description="Disordered" evidence="2">
    <location>
        <begin position="85"/>
        <end position="105"/>
    </location>
</feature>
<dbReference type="GO" id="GO:0019915">
    <property type="term" value="P:lipid storage"/>
    <property type="evidence" value="ECO:0007669"/>
    <property type="project" value="InterPro"/>
</dbReference>
<dbReference type="OrthoDB" id="448051at2759"/>
<evidence type="ECO:0000313" key="4">
    <source>
        <dbReference type="Proteomes" id="UP000019471"/>
    </source>
</evidence>
<dbReference type="PANTHER" id="PTHR13390:SF0">
    <property type="entry name" value="LIPID DROPLET-ASSOCIATED HYDROLASE"/>
    <property type="match status" value="1"/>
</dbReference>
<name>W9WVH5_9EURO</name>
<feature type="region of interest" description="Disordered" evidence="2">
    <location>
        <begin position="117"/>
        <end position="171"/>
    </location>
</feature>
<accession>W9WVH5</accession>